<proteinExistence type="predicted"/>
<dbReference type="EMBL" id="WHJH01000026">
    <property type="protein sequence ID" value="NHZ91257.1"/>
    <property type="molecule type" value="Genomic_DNA"/>
</dbReference>
<name>A0ABX0NXY6_9BURK</name>
<dbReference type="Proteomes" id="UP000609726">
    <property type="component" value="Unassembled WGS sequence"/>
</dbReference>
<evidence type="ECO:0000313" key="1">
    <source>
        <dbReference type="EMBL" id="NHZ91257.1"/>
    </source>
</evidence>
<protein>
    <recommendedName>
        <fullName evidence="3">HEAT repeat domain-containing protein</fullName>
    </recommendedName>
</protein>
<evidence type="ECO:0008006" key="3">
    <source>
        <dbReference type="Google" id="ProtNLM"/>
    </source>
</evidence>
<dbReference type="Gene3D" id="1.25.10.10">
    <property type="entry name" value="Leucine-rich Repeat Variant"/>
    <property type="match status" value="1"/>
</dbReference>
<gene>
    <name evidence="1" type="ORF">F2P45_19880</name>
</gene>
<dbReference type="InterPro" id="IPR011989">
    <property type="entry name" value="ARM-like"/>
</dbReference>
<evidence type="ECO:0000313" key="2">
    <source>
        <dbReference type="Proteomes" id="UP000609726"/>
    </source>
</evidence>
<dbReference type="SUPFAM" id="SSF48371">
    <property type="entry name" value="ARM repeat"/>
    <property type="match status" value="1"/>
</dbReference>
<comment type="caution">
    <text evidence="1">The sequence shown here is derived from an EMBL/GenBank/DDBJ whole genome shotgun (WGS) entry which is preliminary data.</text>
</comment>
<reference evidence="1 2" key="1">
    <citation type="submission" date="2019-10" db="EMBL/GenBank/DDBJ databases">
        <title>Taxonomy of Antarctic Massilia spp.: description of Massilia rubra sp. nov., Massilia aquatica sp. nov., Massilia mucilaginosa sp. nov., Massilia frigida sp. nov. isolated from streams, lakes and regoliths.</title>
        <authorList>
            <person name="Holochova P."/>
            <person name="Sedlacek I."/>
            <person name="Kralova S."/>
            <person name="Maslanova I."/>
            <person name="Busse H.-J."/>
            <person name="Stankova E."/>
            <person name="Vrbovska V."/>
            <person name="Kovarovic V."/>
            <person name="Bartak M."/>
            <person name="Svec P."/>
            <person name="Pantucek R."/>
        </authorList>
    </citation>
    <scope>NUCLEOTIDE SEQUENCE [LARGE SCALE GENOMIC DNA]</scope>
    <source>
        <strain evidence="1 2">CCM 8733</strain>
    </source>
</reference>
<keyword evidence="2" id="KW-1185">Reference proteome</keyword>
<organism evidence="1 2">
    <name type="scientific">Massilia mucilaginosa</name>
    <dbReference type="NCBI Taxonomy" id="2609282"/>
    <lineage>
        <taxon>Bacteria</taxon>
        <taxon>Pseudomonadati</taxon>
        <taxon>Pseudomonadota</taxon>
        <taxon>Betaproteobacteria</taxon>
        <taxon>Burkholderiales</taxon>
        <taxon>Oxalobacteraceae</taxon>
        <taxon>Telluria group</taxon>
        <taxon>Massilia</taxon>
    </lineage>
</organism>
<accession>A0ABX0NXY6</accession>
<dbReference type="InterPro" id="IPR016024">
    <property type="entry name" value="ARM-type_fold"/>
</dbReference>
<sequence>MASSPTPPEPPDPFKDLKDRLDWHGGLIREAAVRECGTLSDPRILPLLIPRLNDWVPQVRDGAREAMLSLVERVPTSASLAILARVRHLLNAGRTDHRPWVDAYEKALIRVSGVPALLEGVQDAAMLADFARRLGTS</sequence>
<dbReference type="RefSeq" id="WP_166879001.1">
    <property type="nucleotide sequence ID" value="NZ_WHJH01000026.1"/>
</dbReference>